<reference evidence="1 2" key="2">
    <citation type="journal article" date="2022" name="Mol. Ecol. Resour.">
        <title>The genomes of chicory, endive, great burdock and yacon provide insights into Asteraceae paleo-polyploidization history and plant inulin production.</title>
        <authorList>
            <person name="Fan W."/>
            <person name="Wang S."/>
            <person name="Wang H."/>
            <person name="Wang A."/>
            <person name="Jiang F."/>
            <person name="Liu H."/>
            <person name="Zhao H."/>
            <person name="Xu D."/>
            <person name="Zhang Y."/>
        </authorList>
    </citation>
    <scope>NUCLEOTIDE SEQUENCE [LARGE SCALE GENOMIC DNA]</scope>
    <source>
        <strain evidence="2">cv. Yunnan</strain>
        <tissue evidence="1">Leaves</tissue>
    </source>
</reference>
<organism evidence="1 2">
    <name type="scientific">Smallanthus sonchifolius</name>
    <dbReference type="NCBI Taxonomy" id="185202"/>
    <lineage>
        <taxon>Eukaryota</taxon>
        <taxon>Viridiplantae</taxon>
        <taxon>Streptophyta</taxon>
        <taxon>Embryophyta</taxon>
        <taxon>Tracheophyta</taxon>
        <taxon>Spermatophyta</taxon>
        <taxon>Magnoliopsida</taxon>
        <taxon>eudicotyledons</taxon>
        <taxon>Gunneridae</taxon>
        <taxon>Pentapetalae</taxon>
        <taxon>asterids</taxon>
        <taxon>campanulids</taxon>
        <taxon>Asterales</taxon>
        <taxon>Asteraceae</taxon>
        <taxon>Asteroideae</taxon>
        <taxon>Heliantheae alliance</taxon>
        <taxon>Millerieae</taxon>
        <taxon>Smallanthus</taxon>
    </lineage>
</organism>
<evidence type="ECO:0000313" key="2">
    <source>
        <dbReference type="Proteomes" id="UP001056120"/>
    </source>
</evidence>
<gene>
    <name evidence="1" type="ORF">L1987_37813</name>
</gene>
<sequence length="71" mass="7755">MPKNRGAVPSPCRRAFVSCHNIGRVTEQLHLCKISLELDLIVKPPPMPDMFVIIPGAFRSALMGGLQDGVQ</sequence>
<dbReference type="Proteomes" id="UP001056120">
    <property type="component" value="Linkage Group LG12"/>
</dbReference>
<evidence type="ECO:0000313" key="1">
    <source>
        <dbReference type="EMBL" id="KAI3795164.1"/>
    </source>
</evidence>
<comment type="caution">
    <text evidence="1">The sequence shown here is derived from an EMBL/GenBank/DDBJ whole genome shotgun (WGS) entry which is preliminary data.</text>
</comment>
<proteinExistence type="predicted"/>
<protein>
    <submittedName>
        <fullName evidence="1">Uncharacterized protein</fullName>
    </submittedName>
</protein>
<keyword evidence="2" id="KW-1185">Reference proteome</keyword>
<name>A0ACB9HH72_9ASTR</name>
<accession>A0ACB9HH72</accession>
<dbReference type="EMBL" id="CM042029">
    <property type="protein sequence ID" value="KAI3795164.1"/>
    <property type="molecule type" value="Genomic_DNA"/>
</dbReference>
<reference evidence="2" key="1">
    <citation type="journal article" date="2022" name="Mol. Ecol. Resour.">
        <title>The genomes of chicory, endive, great burdock and yacon provide insights into Asteraceae palaeo-polyploidization history and plant inulin production.</title>
        <authorList>
            <person name="Fan W."/>
            <person name="Wang S."/>
            <person name="Wang H."/>
            <person name="Wang A."/>
            <person name="Jiang F."/>
            <person name="Liu H."/>
            <person name="Zhao H."/>
            <person name="Xu D."/>
            <person name="Zhang Y."/>
        </authorList>
    </citation>
    <scope>NUCLEOTIDE SEQUENCE [LARGE SCALE GENOMIC DNA]</scope>
    <source>
        <strain evidence="2">cv. Yunnan</strain>
    </source>
</reference>